<evidence type="ECO:0000313" key="2">
    <source>
        <dbReference type="Proteomes" id="UP001295794"/>
    </source>
</evidence>
<protein>
    <submittedName>
        <fullName evidence="1">Uncharacterized protein</fullName>
    </submittedName>
</protein>
<keyword evidence="2" id="KW-1185">Reference proteome</keyword>
<dbReference type="EMBL" id="CAVNYO010000176">
    <property type="protein sequence ID" value="CAK5271785.1"/>
    <property type="molecule type" value="Genomic_DNA"/>
</dbReference>
<sequence>GRCFRALGSCAWTVYPWRLIAFMWLTRRQSICKVEQRKFQLGFRTSLCRRIRKFM</sequence>
<dbReference type="AlphaFoldDB" id="A0AAD2HAC8"/>
<organism evidence="1 2">
    <name type="scientific">Mycena citricolor</name>
    <dbReference type="NCBI Taxonomy" id="2018698"/>
    <lineage>
        <taxon>Eukaryota</taxon>
        <taxon>Fungi</taxon>
        <taxon>Dikarya</taxon>
        <taxon>Basidiomycota</taxon>
        <taxon>Agaricomycotina</taxon>
        <taxon>Agaricomycetes</taxon>
        <taxon>Agaricomycetidae</taxon>
        <taxon>Agaricales</taxon>
        <taxon>Marasmiineae</taxon>
        <taxon>Mycenaceae</taxon>
        <taxon>Mycena</taxon>
    </lineage>
</organism>
<evidence type="ECO:0000313" key="1">
    <source>
        <dbReference type="EMBL" id="CAK5271785.1"/>
    </source>
</evidence>
<dbReference type="Proteomes" id="UP001295794">
    <property type="component" value="Unassembled WGS sequence"/>
</dbReference>
<gene>
    <name evidence="1" type="ORF">MYCIT1_LOCUS17095</name>
</gene>
<comment type="caution">
    <text evidence="1">The sequence shown here is derived from an EMBL/GenBank/DDBJ whole genome shotgun (WGS) entry which is preliminary data.</text>
</comment>
<reference evidence="1" key="1">
    <citation type="submission" date="2023-11" db="EMBL/GenBank/DDBJ databases">
        <authorList>
            <person name="De Vega J J."/>
            <person name="De Vega J J."/>
        </authorList>
    </citation>
    <scope>NUCLEOTIDE SEQUENCE</scope>
</reference>
<proteinExistence type="predicted"/>
<accession>A0AAD2HAC8</accession>
<name>A0AAD2HAC8_9AGAR</name>
<feature type="non-terminal residue" evidence="1">
    <location>
        <position position="1"/>
    </location>
</feature>